<name>A0ABP1QUP6_9HEXA</name>
<dbReference type="Proteomes" id="UP001642540">
    <property type="component" value="Unassembled WGS sequence"/>
</dbReference>
<proteinExistence type="predicted"/>
<evidence type="ECO:0000313" key="2">
    <source>
        <dbReference type="EMBL" id="CAL8111019.1"/>
    </source>
</evidence>
<organism evidence="2 3">
    <name type="scientific">Orchesella dallaii</name>
    <dbReference type="NCBI Taxonomy" id="48710"/>
    <lineage>
        <taxon>Eukaryota</taxon>
        <taxon>Metazoa</taxon>
        <taxon>Ecdysozoa</taxon>
        <taxon>Arthropoda</taxon>
        <taxon>Hexapoda</taxon>
        <taxon>Collembola</taxon>
        <taxon>Entomobryomorpha</taxon>
        <taxon>Entomobryoidea</taxon>
        <taxon>Orchesellidae</taxon>
        <taxon>Orchesellinae</taxon>
        <taxon>Orchesella</taxon>
    </lineage>
</organism>
<protein>
    <submittedName>
        <fullName evidence="2">Uncharacterized protein</fullName>
    </submittedName>
</protein>
<feature type="compositionally biased region" description="Pro residues" evidence="1">
    <location>
        <begin position="297"/>
        <end position="310"/>
    </location>
</feature>
<feature type="compositionally biased region" description="Basic and acidic residues" evidence="1">
    <location>
        <begin position="269"/>
        <end position="287"/>
    </location>
</feature>
<gene>
    <name evidence="2" type="ORF">ODALV1_LOCUS14648</name>
</gene>
<feature type="region of interest" description="Disordered" evidence="1">
    <location>
        <begin position="237"/>
        <end position="337"/>
    </location>
</feature>
<evidence type="ECO:0000256" key="1">
    <source>
        <dbReference type="SAM" id="MobiDB-lite"/>
    </source>
</evidence>
<reference evidence="2 3" key="1">
    <citation type="submission" date="2024-08" db="EMBL/GenBank/DDBJ databases">
        <authorList>
            <person name="Cucini C."/>
            <person name="Frati F."/>
        </authorList>
    </citation>
    <scope>NUCLEOTIDE SEQUENCE [LARGE SCALE GENOMIC DNA]</scope>
</reference>
<dbReference type="EMBL" id="CAXLJM020000046">
    <property type="protein sequence ID" value="CAL8111019.1"/>
    <property type="molecule type" value="Genomic_DNA"/>
</dbReference>
<accession>A0ABP1QUP6</accession>
<sequence length="337" mass="37268">MIYSIDYYNNHHTTESNKIRLKPRLRVYPKRYLFLVWCANRPGLEPPVIQKASFDEFTYDVDVSRNVAAKTRTCDKDKLSVGGDDQISNLYRSMPALNRIASTESEPENNPEMVAGRLEIRVVSQPVPPCTEDKPDVISNVPPGVDGVCIPSSKSSLQQVESVIAIQEDGQDHLPDIHMNGGADVGSLNPPSNSQPKALKSILKNKSDSSIGEKAIRIENKLTVKQDLCDENEKLETPDIIASNPECPHSKGQSVAEEYHSARTQLPEHATEERGVPSHLLGERPGADEDSSSDSDAPPPVIPRVPPGEPTQPEIPTRCSTQRIRRYISPEGIIRRD</sequence>
<evidence type="ECO:0000313" key="3">
    <source>
        <dbReference type="Proteomes" id="UP001642540"/>
    </source>
</evidence>
<comment type="caution">
    <text evidence="2">The sequence shown here is derived from an EMBL/GenBank/DDBJ whole genome shotgun (WGS) entry which is preliminary data.</text>
</comment>
<keyword evidence="3" id="KW-1185">Reference proteome</keyword>